<protein>
    <submittedName>
        <fullName evidence="3">Bifunctional hemolysin/adenylate cyclase</fullName>
    </submittedName>
</protein>
<dbReference type="SUPFAM" id="SSF51120">
    <property type="entry name" value="beta-Roll"/>
    <property type="match status" value="3"/>
</dbReference>
<evidence type="ECO:0000256" key="2">
    <source>
        <dbReference type="ARBA" id="ARBA00022525"/>
    </source>
</evidence>
<keyword evidence="2" id="KW-0964">Secreted</keyword>
<geneLocation type="plasmid" evidence="3">
    <name>1</name>
</geneLocation>
<gene>
    <name evidence="3" type="primary">cya_6</name>
    <name evidence="3" type="ORF">MBLL_01159</name>
</gene>
<organism evidence="3">
    <name type="scientific">Methylobacterium bullatum</name>
    <dbReference type="NCBI Taxonomy" id="570505"/>
    <lineage>
        <taxon>Bacteria</taxon>
        <taxon>Pseudomonadati</taxon>
        <taxon>Pseudomonadota</taxon>
        <taxon>Alphaproteobacteria</taxon>
        <taxon>Hyphomicrobiales</taxon>
        <taxon>Methylobacteriaceae</taxon>
        <taxon>Methylobacterium</taxon>
    </lineage>
</organism>
<dbReference type="EMBL" id="LR743510">
    <property type="protein sequence ID" value="CAA2138464.1"/>
    <property type="molecule type" value="Genomic_DNA"/>
</dbReference>
<dbReference type="InterPro" id="IPR050557">
    <property type="entry name" value="RTX_toxin/Mannuronan_C5-epim"/>
</dbReference>
<comment type="subcellular location">
    <subcellularLocation>
        <location evidence="1">Secreted</location>
    </subcellularLocation>
</comment>
<dbReference type="RefSeq" id="WP_339159696.1">
    <property type="nucleotide sequence ID" value="NZ_LR743510.1"/>
</dbReference>
<evidence type="ECO:0000256" key="1">
    <source>
        <dbReference type="ARBA" id="ARBA00004613"/>
    </source>
</evidence>
<dbReference type="InterPro" id="IPR001343">
    <property type="entry name" value="Hemolysn_Ca-bd"/>
</dbReference>
<keyword evidence="3" id="KW-0614">Plasmid</keyword>
<sequence>MAEFRYTLGQNYDPNSYVLGYQESINLGATSLDFGPGTSVEGFEDSGIQLVYAVNGSNIAPEFQVFPLTTQIVGLYGDSSDFDGVTRVTGGDFGDVFRTGDGDDVLKGGGGNDTLEGGRGTNTFDGGAGTNTLSYEHFDTSAGSFGMIIDLSTGQATDWSTGTAVVDTFSNISNVRGSVRKDGITGDDNGNVIEGGAGDDELVGGGGVDTLSYAHSGGSVNIDLVREFGIGGDAEDDRFTSFESVIGSTFGDTLYGDGGANTLNGNGGSDELYGRDGNDRLVISDSPMKVEGGEGTDLLFILKDSTVELNVESFSVDASIEKVYVRDGAYLSMSGVAVGTKLYSQSQTGGNATIIGTNGADRIQAGKGDDGITGGKGGDALFGGAGADTFVFAAGDGRDVIRKFDALNDKIDLSSLGGDTGGLDVRSFHGGDSTLITLTHESGPTDKIILIDVGFGALSEGSFIL</sequence>
<dbReference type="PANTHER" id="PTHR38340:SF1">
    <property type="entry name" value="S-LAYER PROTEIN"/>
    <property type="match status" value="1"/>
</dbReference>
<dbReference type="PROSITE" id="PS00330">
    <property type="entry name" value="HEMOLYSIN_CALCIUM"/>
    <property type="match status" value="2"/>
</dbReference>
<dbReference type="Gene3D" id="2.150.10.10">
    <property type="entry name" value="Serralysin-like metalloprotease, C-terminal"/>
    <property type="match status" value="4"/>
</dbReference>
<dbReference type="PANTHER" id="PTHR38340">
    <property type="entry name" value="S-LAYER PROTEIN"/>
    <property type="match status" value="1"/>
</dbReference>
<accession>A0A679JLQ3</accession>
<dbReference type="AlphaFoldDB" id="A0A679JLQ3"/>
<dbReference type="InterPro" id="IPR011049">
    <property type="entry name" value="Serralysin-like_metalloprot_C"/>
</dbReference>
<proteinExistence type="predicted"/>
<evidence type="ECO:0000313" key="3">
    <source>
        <dbReference type="EMBL" id="CAA2138464.1"/>
    </source>
</evidence>
<dbReference type="GO" id="GO:0005576">
    <property type="term" value="C:extracellular region"/>
    <property type="evidence" value="ECO:0007669"/>
    <property type="project" value="UniProtKB-SubCell"/>
</dbReference>
<dbReference type="GO" id="GO:0005509">
    <property type="term" value="F:calcium ion binding"/>
    <property type="evidence" value="ECO:0007669"/>
    <property type="project" value="InterPro"/>
</dbReference>
<name>A0A679JLQ3_9HYPH</name>
<dbReference type="Pfam" id="PF00353">
    <property type="entry name" value="HemolysinCabind"/>
    <property type="match status" value="4"/>
</dbReference>
<reference evidence="3" key="1">
    <citation type="submission" date="2019-12" db="EMBL/GenBank/DDBJ databases">
        <authorList>
            <person name="Cremers G."/>
        </authorList>
    </citation>
    <scope>NUCLEOTIDE SEQUENCE</scope>
    <source>
        <strain evidence="3">Mbul2</strain>
        <plasmid evidence="3">1</plasmid>
    </source>
</reference>
<dbReference type="PRINTS" id="PR00313">
    <property type="entry name" value="CABNDNGRPT"/>
</dbReference>
<dbReference type="InterPro" id="IPR018511">
    <property type="entry name" value="Hemolysin-typ_Ca-bd_CS"/>
</dbReference>